<sequence>MREKIRTRSLNRLLTIENHLKPQPRSHPTSSTVRIELSKTWALMDESIDISIKGLRGGQSITVQAFLRESGKTYGSYGHYKANEQGVVDVLTAPSLGGTYTGVDPVGLFWSLTTTPGVKPGRLIKSDVMTPYNVFIAVQDGFQDFNSLPWVENPPSLACTLLQRSYCAPGVKRIPVQENGLIGILFLPEGEGPFPGIIDVFGLSGVIIEHRSSMLASKGYACFVFAYIRYEDLPITESDLDFGYFLKAFDWLASHPNVDSSNIGGVSNCAGGGYSLFIAERRPKLKCLVCVNGSISPVGAEHTVEGKVVKPAGFRMERAVPVNGNMFSFREMYHPSDEMLVPQFWQHGAKFIFVQGEDDQCVNPAAVGHMRSLVPEEYRRDNMEIVYYPGAGHIIEPPHAPLCRANFNKVLRMYLLWGGQPKPHADAQVDVWKRTLDFLNKNLRQNVASTAARPEL</sequence>
<dbReference type="PANTHER" id="PTHR10824:SF4">
    <property type="entry name" value="ACYL-COENZYME A THIOESTERASE 1-LIKE"/>
    <property type="match status" value="1"/>
</dbReference>
<dbReference type="RefSeq" id="XP_005104459.1">
    <property type="nucleotide sequence ID" value="XM_005104402.3"/>
</dbReference>
<reference evidence="5 6" key="1">
    <citation type="submission" date="2025-05" db="UniProtKB">
        <authorList>
            <consortium name="RefSeq"/>
        </authorList>
    </citation>
    <scope>IDENTIFICATION</scope>
</reference>
<name>A0ABM1VXT2_APLCA</name>
<dbReference type="RefSeq" id="XP_005104458.1">
    <property type="nucleotide sequence ID" value="XM_005104401.3"/>
</dbReference>
<dbReference type="Pfam" id="PF08840">
    <property type="entry name" value="BAAT_C"/>
    <property type="match status" value="1"/>
</dbReference>
<evidence type="ECO:0000313" key="7">
    <source>
        <dbReference type="RefSeq" id="XP_035827225.1"/>
    </source>
</evidence>
<evidence type="ECO:0000259" key="3">
    <source>
        <dbReference type="Pfam" id="PF08840"/>
    </source>
</evidence>
<dbReference type="InterPro" id="IPR029058">
    <property type="entry name" value="AB_hydrolase_fold"/>
</dbReference>
<evidence type="ECO:0000256" key="1">
    <source>
        <dbReference type="ARBA" id="ARBA00006538"/>
    </source>
</evidence>
<dbReference type="InterPro" id="IPR014940">
    <property type="entry name" value="BAAT_C"/>
</dbReference>
<dbReference type="SUPFAM" id="SSF53474">
    <property type="entry name" value="alpha/beta-Hydrolases"/>
    <property type="match status" value="1"/>
</dbReference>
<feature type="domain" description="BAAT/Acyl-CoA thioester hydrolase C-terminal" evidence="3">
    <location>
        <begin position="241"/>
        <end position="444"/>
    </location>
</feature>
<dbReference type="RefSeq" id="XP_035827225.1">
    <property type="nucleotide sequence ID" value="XM_035971332.1"/>
</dbReference>
<evidence type="ECO:0000313" key="4">
    <source>
        <dbReference type="Proteomes" id="UP000694888"/>
    </source>
</evidence>
<comment type="similarity">
    <text evidence="1">Belongs to the C/M/P thioester hydrolase family.</text>
</comment>
<dbReference type="Gene3D" id="2.60.40.2240">
    <property type="entry name" value="Acyl-CoA thioester hydrolase/BAAT N-terminal domain"/>
    <property type="match status" value="1"/>
</dbReference>
<dbReference type="Proteomes" id="UP000694888">
    <property type="component" value="Unplaced"/>
</dbReference>
<dbReference type="InterPro" id="IPR006862">
    <property type="entry name" value="Thio_Ohase/aa_AcTrfase"/>
</dbReference>
<dbReference type="InterPro" id="IPR042490">
    <property type="entry name" value="Thio_Ohase/BAAT_N"/>
</dbReference>
<keyword evidence="4" id="KW-1185">Reference proteome</keyword>
<dbReference type="InterPro" id="IPR016662">
    <property type="entry name" value="Acyl-CoA_thioEstase_long-chain"/>
</dbReference>
<dbReference type="PANTHER" id="PTHR10824">
    <property type="entry name" value="ACYL-COENZYME A THIOESTERASE-RELATED"/>
    <property type="match status" value="1"/>
</dbReference>
<accession>A0ABM1VXT2</accession>
<dbReference type="GeneID" id="101856975"/>
<evidence type="ECO:0000313" key="5">
    <source>
        <dbReference type="RefSeq" id="XP_005104458.1"/>
    </source>
</evidence>
<dbReference type="Gene3D" id="3.40.50.1820">
    <property type="entry name" value="alpha/beta hydrolase"/>
    <property type="match status" value="1"/>
</dbReference>
<proteinExistence type="inferred from homology"/>
<dbReference type="Pfam" id="PF04775">
    <property type="entry name" value="Bile_Hydr_Trans"/>
    <property type="match status" value="1"/>
</dbReference>
<feature type="domain" description="Acyl-CoA thioester hydrolase/bile acid-CoA amino acid N-acetyltransferase" evidence="2">
    <location>
        <begin position="45"/>
        <end position="178"/>
    </location>
</feature>
<protein>
    <submittedName>
        <fullName evidence="5 6">Bile acid-CoA:amino acid N-acyltransferase</fullName>
    </submittedName>
</protein>
<evidence type="ECO:0000259" key="2">
    <source>
        <dbReference type="Pfam" id="PF04775"/>
    </source>
</evidence>
<organism evidence="4 7">
    <name type="scientific">Aplysia californica</name>
    <name type="common">California sea hare</name>
    <dbReference type="NCBI Taxonomy" id="6500"/>
    <lineage>
        <taxon>Eukaryota</taxon>
        <taxon>Metazoa</taxon>
        <taxon>Spiralia</taxon>
        <taxon>Lophotrochozoa</taxon>
        <taxon>Mollusca</taxon>
        <taxon>Gastropoda</taxon>
        <taxon>Heterobranchia</taxon>
        <taxon>Euthyneura</taxon>
        <taxon>Tectipleura</taxon>
        <taxon>Aplysiida</taxon>
        <taxon>Aplysioidea</taxon>
        <taxon>Aplysiidae</taxon>
        <taxon>Aplysia</taxon>
    </lineage>
</organism>
<dbReference type="PIRSF" id="PIRSF016521">
    <property type="entry name" value="Acyl-CoA_hydro"/>
    <property type="match status" value="1"/>
</dbReference>
<gene>
    <name evidence="5 6 7" type="primary">LOC101856975</name>
</gene>
<evidence type="ECO:0000313" key="6">
    <source>
        <dbReference type="RefSeq" id="XP_005104459.1"/>
    </source>
</evidence>